<evidence type="ECO:0000313" key="1">
    <source>
        <dbReference type="EMBL" id="KAJ2968586.1"/>
    </source>
</evidence>
<proteinExistence type="predicted"/>
<sequence>MVSTLGAIHDHRHRSKSVLFVFFLLNVLTVLAQSAPQAPDYTCSATKPCAIGCCNKNGICGMGPDFCGPGNCVNSCSAKSECDPANWGSKYANATTCPLNVCCSKFGFCGTTSDFCGTGTVIANPSCSGTSATKRTIGYYEGWSTTRSCDGMVPETIPAGSYTHINFAFASIDPNSFAVVPASPGDIDLYSRLTNLKTQYPGLQVWISIGGWAMNDPDQPTFHTFSDLAASLQNQAAFFQSLIQLMSSYGFDGVDMDWEYPVAPERGGRPGDFANYPQLLANMRAAFGAAGHNYGISMTLPSSFWYLQNFDIVKLEQQVDWFNMMEYDLHGTWDSTDLWIGAFVNAHTNLTEIDESLKLLWRNKIDPSKVVLGLGFYGRSFTLQNPSCSAAGCPFTGGAPAGSCTGTTGILSFSEIEGLVAKGAKVTLDTTAAVNIVTWDNNWVSYDDAKTLQMKVAYANKNCLGGTMVWAISLDDPQGTASRALGGDGPVPKGSIGISTNHPSNTCSWTPCTAEGNDECPAAQTWGARTSDGCTDSSKPHRYYCCPKNNVAKCHATPPQVSSGQCVTTGCPSGTYDALTTQQSSTNPQCPNLTIKICCNIAPTEVTPDVLGCSWTTCGGTCGTGTTSLGPKRAGVCSQGCATYQMQAAIDVQQGGCNAGITSYCCDPPVSASSSSQSGASEFDKYVSQFLSAGTCVLDSNPLSKRQEPPSTGLELPTKRQSAPSVSKITTLAMAQRLAQLLWSWAFDTNEKNFLTPYQQAWDSERLSQSMQSPPSRKNSARPSPR</sequence>
<organism evidence="1 2">
    <name type="scientific">Zarea fungicola</name>
    <dbReference type="NCBI Taxonomy" id="93591"/>
    <lineage>
        <taxon>Eukaryota</taxon>
        <taxon>Fungi</taxon>
        <taxon>Dikarya</taxon>
        <taxon>Ascomycota</taxon>
        <taxon>Pezizomycotina</taxon>
        <taxon>Sordariomycetes</taxon>
        <taxon>Hypocreomycetidae</taxon>
        <taxon>Hypocreales</taxon>
        <taxon>Cordycipitaceae</taxon>
        <taxon>Zarea</taxon>
    </lineage>
</organism>
<evidence type="ECO:0000313" key="2">
    <source>
        <dbReference type="Proteomes" id="UP001143910"/>
    </source>
</evidence>
<comment type="caution">
    <text evidence="1">The sequence shown here is derived from an EMBL/GenBank/DDBJ whole genome shotgun (WGS) entry which is preliminary data.</text>
</comment>
<dbReference type="Proteomes" id="UP001143910">
    <property type="component" value="Unassembled WGS sequence"/>
</dbReference>
<gene>
    <name evidence="1" type="ORF">NQ176_g9107</name>
</gene>
<accession>A0ACC1MQI0</accession>
<name>A0ACC1MQI0_9HYPO</name>
<dbReference type="EMBL" id="JANJQO010001957">
    <property type="protein sequence ID" value="KAJ2968586.1"/>
    <property type="molecule type" value="Genomic_DNA"/>
</dbReference>
<protein>
    <submittedName>
        <fullName evidence="1">Uncharacterized protein</fullName>
    </submittedName>
</protein>
<reference evidence="1" key="1">
    <citation type="submission" date="2022-08" db="EMBL/GenBank/DDBJ databases">
        <title>Genome Sequence of Lecanicillium fungicola.</title>
        <authorList>
            <person name="Buettner E."/>
        </authorList>
    </citation>
    <scope>NUCLEOTIDE SEQUENCE</scope>
    <source>
        <strain evidence="1">Babe33</strain>
    </source>
</reference>
<keyword evidence="2" id="KW-1185">Reference proteome</keyword>